<evidence type="ECO:0000256" key="7">
    <source>
        <dbReference type="ARBA" id="ARBA00049348"/>
    </source>
</evidence>
<dbReference type="EC" id="2.1.1.63" evidence="8"/>
<comment type="similarity">
    <text evidence="8">Belongs to the MGMT family.</text>
</comment>
<dbReference type="EMBL" id="CACRSS010000020">
    <property type="protein sequence ID" value="VYT21454.1"/>
    <property type="molecule type" value="Genomic_DNA"/>
</dbReference>
<dbReference type="Pfam" id="PF02870">
    <property type="entry name" value="Methyltransf_1N"/>
    <property type="match status" value="1"/>
</dbReference>
<evidence type="ECO:0000256" key="2">
    <source>
        <dbReference type="ARBA" id="ARBA00022490"/>
    </source>
</evidence>
<feature type="domain" description="Methylated-DNA-[protein]-cysteine S-methyltransferase DNA binding" evidence="9">
    <location>
        <begin position="80"/>
        <end position="159"/>
    </location>
</feature>
<dbReference type="FunFam" id="1.10.10.10:FF:000337">
    <property type="entry name" value="Methylated-DNA--protein-cysteine methyltransferase"/>
    <property type="match status" value="1"/>
</dbReference>
<dbReference type="SUPFAM" id="SSF46767">
    <property type="entry name" value="Methylated DNA-protein cysteine methyltransferase, C-terminal domain"/>
    <property type="match status" value="1"/>
</dbReference>
<keyword evidence="6 8" id="KW-0234">DNA repair</keyword>
<evidence type="ECO:0000256" key="4">
    <source>
        <dbReference type="ARBA" id="ARBA00022679"/>
    </source>
</evidence>
<feature type="active site" description="Nucleophile; methyl group acceptor" evidence="8">
    <location>
        <position position="131"/>
    </location>
</feature>
<comment type="miscellaneous">
    <text evidence="8">This enzyme catalyzes only one turnover and therefore is not strictly catalytic. According to one definition, an enzyme is a biocatalyst that acts repeatedly and over many reaction cycles.</text>
</comment>
<evidence type="ECO:0000313" key="11">
    <source>
        <dbReference type="EMBL" id="VYT21454.1"/>
    </source>
</evidence>
<gene>
    <name evidence="11" type="primary">ogt_2</name>
    <name evidence="11" type="ORF">AMLFYP55_01116</name>
</gene>
<dbReference type="InterPro" id="IPR036631">
    <property type="entry name" value="MGMT_N_sf"/>
</dbReference>
<dbReference type="RefSeq" id="WP_102721581.1">
    <property type="nucleotide sequence ID" value="NZ_CACRSS010000020.1"/>
</dbReference>
<protein>
    <recommendedName>
        <fullName evidence="8">Methylated-DNA--protein-cysteine methyltransferase</fullName>
        <ecNumber evidence="8">2.1.1.63</ecNumber>
    </recommendedName>
    <alternativeName>
        <fullName evidence="8">6-O-methylguanine-DNA methyltransferase</fullName>
        <shortName evidence="8">MGMT</shortName>
    </alternativeName>
    <alternativeName>
        <fullName evidence="8">O-6-methylguanine-DNA-alkyltransferase</fullName>
    </alternativeName>
</protein>
<dbReference type="InterPro" id="IPR001497">
    <property type="entry name" value="MethylDNA_cys_MeTrfase_AS"/>
</dbReference>
<keyword evidence="4 8" id="KW-0808">Transferase</keyword>
<evidence type="ECO:0000256" key="8">
    <source>
        <dbReference type="HAMAP-Rule" id="MF_00772"/>
    </source>
</evidence>
<dbReference type="InterPro" id="IPR023546">
    <property type="entry name" value="MGMT"/>
</dbReference>
<dbReference type="OrthoDB" id="9783680at2"/>
<proteinExistence type="inferred from homology"/>
<dbReference type="InterPro" id="IPR036388">
    <property type="entry name" value="WH-like_DNA-bd_sf"/>
</dbReference>
<comment type="subcellular location">
    <subcellularLocation>
        <location evidence="8">Cytoplasm</location>
    </subcellularLocation>
</comment>
<evidence type="ECO:0000256" key="3">
    <source>
        <dbReference type="ARBA" id="ARBA00022603"/>
    </source>
</evidence>
<dbReference type="PANTHER" id="PTHR10815:SF5">
    <property type="entry name" value="METHYLATED-DNA--PROTEIN-CYSTEINE METHYLTRANSFERASE"/>
    <property type="match status" value="1"/>
</dbReference>
<dbReference type="InterPro" id="IPR036217">
    <property type="entry name" value="MethylDNA_cys_MeTrfase_DNAb"/>
</dbReference>
<dbReference type="NCBIfam" id="TIGR00589">
    <property type="entry name" value="ogt"/>
    <property type="match status" value="1"/>
</dbReference>
<comment type="catalytic activity">
    <reaction evidence="7 8">
        <text>a 6-O-methyl-2'-deoxyguanosine in DNA + L-cysteinyl-[protein] = S-methyl-L-cysteinyl-[protein] + a 2'-deoxyguanosine in DNA</text>
        <dbReference type="Rhea" id="RHEA:24000"/>
        <dbReference type="Rhea" id="RHEA-COMP:10131"/>
        <dbReference type="Rhea" id="RHEA-COMP:10132"/>
        <dbReference type="Rhea" id="RHEA-COMP:11367"/>
        <dbReference type="Rhea" id="RHEA-COMP:11368"/>
        <dbReference type="ChEBI" id="CHEBI:29950"/>
        <dbReference type="ChEBI" id="CHEBI:82612"/>
        <dbReference type="ChEBI" id="CHEBI:85445"/>
        <dbReference type="ChEBI" id="CHEBI:85448"/>
        <dbReference type="EC" id="2.1.1.63"/>
    </reaction>
</comment>
<dbReference type="InterPro" id="IPR014048">
    <property type="entry name" value="MethylDNA_cys_MeTrfase_DNA-bd"/>
</dbReference>
<evidence type="ECO:0000256" key="6">
    <source>
        <dbReference type="ARBA" id="ARBA00023204"/>
    </source>
</evidence>
<feature type="domain" description="Methylguanine DNA methyltransferase ribonuclease-like" evidence="10">
    <location>
        <begin position="15"/>
        <end position="76"/>
    </location>
</feature>
<dbReference type="CDD" id="cd06445">
    <property type="entry name" value="ATase"/>
    <property type="match status" value="1"/>
</dbReference>
<evidence type="ECO:0000259" key="9">
    <source>
        <dbReference type="Pfam" id="PF01035"/>
    </source>
</evidence>
<dbReference type="Pfam" id="PF01035">
    <property type="entry name" value="DNA_binding_1"/>
    <property type="match status" value="1"/>
</dbReference>
<dbReference type="PROSITE" id="PS00374">
    <property type="entry name" value="MGMT"/>
    <property type="match status" value="1"/>
</dbReference>
<dbReference type="PANTHER" id="PTHR10815">
    <property type="entry name" value="METHYLATED-DNA--PROTEIN-CYSTEINE METHYLTRANSFERASE"/>
    <property type="match status" value="1"/>
</dbReference>
<keyword evidence="3 8" id="KW-0489">Methyltransferase</keyword>
<dbReference type="SUPFAM" id="SSF53155">
    <property type="entry name" value="Methylated DNA-protein cysteine methyltransferase domain"/>
    <property type="match status" value="1"/>
</dbReference>
<comment type="function">
    <text evidence="8">Involved in the cellular defense against the biological effects of O6-methylguanine (O6-MeG) and O4-methylthymine (O4-MeT) in DNA. Repairs the methylated nucleobase in DNA by stoichiometrically transferring the methyl group to a cysteine residue in the enzyme. This is a suicide reaction: the enzyme is irreversibly inactivated.</text>
</comment>
<comment type="catalytic activity">
    <reaction evidence="1 8">
        <text>a 4-O-methyl-thymidine in DNA + L-cysteinyl-[protein] = a thymidine in DNA + S-methyl-L-cysteinyl-[protein]</text>
        <dbReference type="Rhea" id="RHEA:53428"/>
        <dbReference type="Rhea" id="RHEA-COMP:10131"/>
        <dbReference type="Rhea" id="RHEA-COMP:10132"/>
        <dbReference type="Rhea" id="RHEA-COMP:13555"/>
        <dbReference type="Rhea" id="RHEA-COMP:13556"/>
        <dbReference type="ChEBI" id="CHEBI:29950"/>
        <dbReference type="ChEBI" id="CHEBI:82612"/>
        <dbReference type="ChEBI" id="CHEBI:137386"/>
        <dbReference type="ChEBI" id="CHEBI:137387"/>
        <dbReference type="EC" id="2.1.1.63"/>
    </reaction>
</comment>
<evidence type="ECO:0000256" key="1">
    <source>
        <dbReference type="ARBA" id="ARBA00001286"/>
    </source>
</evidence>
<reference evidence="11" key="1">
    <citation type="submission" date="2019-11" db="EMBL/GenBank/DDBJ databases">
        <authorList>
            <person name="Feng L."/>
        </authorList>
    </citation>
    <scope>NUCLEOTIDE SEQUENCE</scope>
    <source>
        <strain evidence="11">AMuciniphilaLFYP55</strain>
    </source>
</reference>
<dbReference type="GO" id="GO:0003908">
    <property type="term" value="F:methylated-DNA-[protein]-cysteine S-methyltransferase activity"/>
    <property type="evidence" value="ECO:0007669"/>
    <property type="project" value="UniProtKB-UniRule"/>
</dbReference>
<sequence>MKTTPSPRGRALLHQTPVGAIVIVENGTAVTHVFFSRMVQLEHVEWEETPLLRQTASQLDEYFQGARRMFDVPLSPQGTEFEQTVWKALQTIPHGETRSYGDIARQIGQPSACRAVGHANNQNPISIIIPCHRVIGANGKLTGYAGGLTIKQYLLELEQGAVAPFMLFPDAERARWNTPASS</sequence>
<keyword evidence="2 8" id="KW-0963">Cytoplasm</keyword>
<organism evidence="11">
    <name type="scientific">Akkermansia muciniphila</name>
    <dbReference type="NCBI Taxonomy" id="239935"/>
    <lineage>
        <taxon>Bacteria</taxon>
        <taxon>Pseudomonadati</taxon>
        <taxon>Verrucomicrobiota</taxon>
        <taxon>Verrucomicrobiia</taxon>
        <taxon>Verrucomicrobiales</taxon>
        <taxon>Akkermansiaceae</taxon>
        <taxon>Akkermansia</taxon>
    </lineage>
</organism>
<dbReference type="GO" id="GO:0032259">
    <property type="term" value="P:methylation"/>
    <property type="evidence" value="ECO:0007669"/>
    <property type="project" value="UniProtKB-KW"/>
</dbReference>
<keyword evidence="5 8" id="KW-0227">DNA damage</keyword>
<evidence type="ECO:0000256" key="5">
    <source>
        <dbReference type="ARBA" id="ARBA00022763"/>
    </source>
</evidence>
<dbReference type="Gene3D" id="3.30.160.70">
    <property type="entry name" value="Methylated DNA-protein cysteine methyltransferase domain"/>
    <property type="match status" value="1"/>
</dbReference>
<accession>A0A6N2UTQ1</accession>
<evidence type="ECO:0000259" key="10">
    <source>
        <dbReference type="Pfam" id="PF02870"/>
    </source>
</evidence>
<dbReference type="Gene3D" id="1.10.10.10">
    <property type="entry name" value="Winged helix-like DNA-binding domain superfamily/Winged helix DNA-binding domain"/>
    <property type="match status" value="1"/>
</dbReference>
<dbReference type="GO" id="GO:0006307">
    <property type="term" value="P:DNA alkylation repair"/>
    <property type="evidence" value="ECO:0007669"/>
    <property type="project" value="UniProtKB-UniRule"/>
</dbReference>
<dbReference type="AlphaFoldDB" id="A0A6N2UTQ1"/>
<name>A0A6N2UTQ1_9BACT</name>
<dbReference type="HAMAP" id="MF_00772">
    <property type="entry name" value="OGT"/>
    <property type="match status" value="1"/>
</dbReference>
<dbReference type="GO" id="GO:0005737">
    <property type="term" value="C:cytoplasm"/>
    <property type="evidence" value="ECO:0007669"/>
    <property type="project" value="UniProtKB-SubCell"/>
</dbReference>
<dbReference type="InterPro" id="IPR008332">
    <property type="entry name" value="MethylG_MeTrfase_N"/>
</dbReference>